<dbReference type="AlphaFoldDB" id="A0A4U5PGD8"/>
<comment type="caution">
    <text evidence="1">The sequence shown here is derived from an EMBL/GenBank/DDBJ whole genome shotgun (WGS) entry which is preliminary data.</text>
</comment>
<keyword evidence="2" id="KW-1185">Reference proteome</keyword>
<dbReference type="EMBL" id="AZBU02000002">
    <property type="protein sequence ID" value="TKR95667.1"/>
    <property type="molecule type" value="Genomic_DNA"/>
</dbReference>
<proteinExistence type="predicted"/>
<protein>
    <submittedName>
        <fullName evidence="1">Uncharacterized protein</fullName>
    </submittedName>
</protein>
<gene>
    <name evidence="1" type="ORF">L596_009801</name>
</gene>
<sequence length="139" mass="16042">MTGRDVIPLECFEDLRLPSNSAISSGLLLQFSSEYVVHFRKGRFKNNFKEGTDNTDDLSTFKDLKLETFMQFLGVSRDGHRRQDLRFVICIISECFRNICLLHLADRFHAKIVLQRCGDFLRSAPVGKFPLREKLLLAT</sequence>
<accession>A0A4U5PGD8</accession>
<dbReference type="Proteomes" id="UP000298663">
    <property type="component" value="Unassembled WGS sequence"/>
</dbReference>
<evidence type="ECO:0000313" key="2">
    <source>
        <dbReference type="Proteomes" id="UP000298663"/>
    </source>
</evidence>
<name>A0A4U5PGD8_STECR</name>
<reference evidence="1 2" key="2">
    <citation type="journal article" date="2019" name="G3 (Bethesda)">
        <title>Hybrid Assembly of the Genome of the Entomopathogenic Nematode Steinernema carpocapsae Identifies the X-Chromosome.</title>
        <authorList>
            <person name="Serra L."/>
            <person name="Macchietto M."/>
            <person name="Macias-Munoz A."/>
            <person name="McGill C.J."/>
            <person name="Rodriguez I.M."/>
            <person name="Rodriguez B."/>
            <person name="Murad R."/>
            <person name="Mortazavi A."/>
        </authorList>
    </citation>
    <scope>NUCLEOTIDE SEQUENCE [LARGE SCALE GENOMIC DNA]</scope>
    <source>
        <strain evidence="1 2">ALL</strain>
    </source>
</reference>
<evidence type="ECO:0000313" key="1">
    <source>
        <dbReference type="EMBL" id="TKR95667.1"/>
    </source>
</evidence>
<organism evidence="1 2">
    <name type="scientific">Steinernema carpocapsae</name>
    <name type="common">Entomopathogenic nematode</name>
    <dbReference type="NCBI Taxonomy" id="34508"/>
    <lineage>
        <taxon>Eukaryota</taxon>
        <taxon>Metazoa</taxon>
        <taxon>Ecdysozoa</taxon>
        <taxon>Nematoda</taxon>
        <taxon>Chromadorea</taxon>
        <taxon>Rhabditida</taxon>
        <taxon>Tylenchina</taxon>
        <taxon>Panagrolaimomorpha</taxon>
        <taxon>Strongyloidoidea</taxon>
        <taxon>Steinernematidae</taxon>
        <taxon>Steinernema</taxon>
    </lineage>
</organism>
<reference evidence="1 2" key="1">
    <citation type="journal article" date="2015" name="Genome Biol.">
        <title>Comparative genomics of Steinernema reveals deeply conserved gene regulatory networks.</title>
        <authorList>
            <person name="Dillman A.R."/>
            <person name="Macchietto M."/>
            <person name="Porter C.F."/>
            <person name="Rogers A."/>
            <person name="Williams B."/>
            <person name="Antoshechkin I."/>
            <person name="Lee M.M."/>
            <person name="Goodwin Z."/>
            <person name="Lu X."/>
            <person name="Lewis E.E."/>
            <person name="Goodrich-Blair H."/>
            <person name="Stock S.P."/>
            <person name="Adams B.J."/>
            <person name="Sternberg P.W."/>
            <person name="Mortazavi A."/>
        </authorList>
    </citation>
    <scope>NUCLEOTIDE SEQUENCE [LARGE SCALE GENOMIC DNA]</scope>
    <source>
        <strain evidence="1 2">ALL</strain>
    </source>
</reference>